<evidence type="ECO:0000313" key="1">
    <source>
        <dbReference type="EMBL" id="KKU44558.1"/>
    </source>
</evidence>
<evidence type="ECO:0000313" key="2">
    <source>
        <dbReference type="Proteomes" id="UP000034487"/>
    </source>
</evidence>
<accession>A0A0G1SRF5</accession>
<sequence length="131" mass="15061">MFTNEDYFVEVDGFAERHYIKVFAKKYGSKKWNITLSALTEEAKRIDRLISETNRAEIITSGSKKVVKISFKVAGTNESAKTSGNRAIVYVDEENRTVLFLLVYCKNDIGPPNETQKWQKMIKDQYPNLLS</sequence>
<reference evidence="1 2" key="1">
    <citation type="journal article" date="2015" name="Nature">
        <title>rRNA introns, odd ribosomes, and small enigmatic genomes across a large radiation of phyla.</title>
        <authorList>
            <person name="Brown C.T."/>
            <person name="Hug L.A."/>
            <person name="Thomas B.C."/>
            <person name="Sharon I."/>
            <person name="Castelle C.J."/>
            <person name="Singh A."/>
            <person name="Wilkins M.J."/>
            <person name="Williams K.H."/>
            <person name="Banfield J.F."/>
        </authorList>
    </citation>
    <scope>NUCLEOTIDE SEQUENCE [LARGE SCALE GENOMIC DNA]</scope>
</reference>
<protein>
    <submittedName>
        <fullName evidence="1">Uncharacterized protein</fullName>
    </submittedName>
</protein>
<dbReference type="Proteomes" id="UP000034487">
    <property type="component" value="Unassembled WGS sequence"/>
</dbReference>
<dbReference type="AlphaFoldDB" id="A0A0G1SRF5"/>
<gene>
    <name evidence="1" type="ORF">UX60_C0001G0011</name>
</gene>
<comment type="caution">
    <text evidence="1">The sequence shown here is derived from an EMBL/GenBank/DDBJ whole genome shotgun (WGS) entry which is preliminary data.</text>
</comment>
<dbReference type="EMBL" id="LCMV01000001">
    <property type="protein sequence ID" value="KKU44558.1"/>
    <property type="molecule type" value="Genomic_DNA"/>
</dbReference>
<organism evidence="1 2">
    <name type="scientific">Berkelbacteria bacterium GW2011_GWA2_46_7</name>
    <dbReference type="NCBI Taxonomy" id="1618335"/>
    <lineage>
        <taxon>Bacteria</taxon>
        <taxon>Candidatus Berkelbacteria</taxon>
    </lineage>
</organism>
<proteinExistence type="predicted"/>
<name>A0A0G1SRF5_9BACT</name>